<feature type="transmembrane region" description="Helical" evidence="18">
    <location>
        <begin position="144"/>
        <end position="164"/>
    </location>
</feature>
<comment type="function">
    <text evidence="18">Core subunit of the mitochondrial membrane respiratory chain NADH dehydrogenase (Complex I) which catalyzes electron transfer from NADH through the respiratory chain, using ubiquinone as an electron acceptor. Essential for the catalytic activity and assembly of complex I.</text>
</comment>
<keyword evidence="15 18" id="KW-0496">Mitochondrion</keyword>
<evidence type="ECO:0000256" key="9">
    <source>
        <dbReference type="ARBA" id="ARBA00022792"/>
    </source>
</evidence>
<comment type="similarity">
    <text evidence="3 18">Belongs to the complex I subunit 2 family.</text>
</comment>
<dbReference type="PANTHER" id="PTHR46552:SF1">
    <property type="entry name" value="NADH-UBIQUINONE OXIDOREDUCTASE CHAIN 2"/>
    <property type="match status" value="1"/>
</dbReference>
<gene>
    <name evidence="20" type="primary">ND2</name>
</gene>
<keyword evidence="11 18" id="KW-0249">Electron transport</keyword>
<dbReference type="Pfam" id="PF00361">
    <property type="entry name" value="Proton_antipo_M"/>
    <property type="match status" value="1"/>
</dbReference>
<feature type="transmembrane region" description="Helical" evidence="18">
    <location>
        <begin position="231"/>
        <end position="251"/>
    </location>
</feature>
<evidence type="ECO:0000259" key="19">
    <source>
        <dbReference type="Pfam" id="PF00361"/>
    </source>
</evidence>
<evidence type="ECO:0000256" key="15">
    <source>
        <dbReference type="ARBA" id="ARBA00023128"/>
    </source>
</evidence>
<evidence type="ECO:0000256" key="14">
    <source>
        <dbReference type="ARBA" id="ARBA00023075"/>
    </source>
</evidence>
<dbReference type="PRINTS" id="PR01436">
    <property type="entry name" value="NADHDHGNASE2"/>
</dbReference>
<dbReference type="GO" id="GO:0005743">
    <property type="term" value="C:mitochondrial inner membrane"/>
    <property type="evidence" value="ECO:0007669"/>
    <property type="project" value="UniProtKB-SubCell"/>
</dbReference>
<evidence type="ECO:0000256" key="18">
    <source>
        <dbReference type="RuleBase" id="RU003403"/>
    </source>
</evidence>
<dbReference type="AlphaFoldDB" id="A0A343WNR2"/>
<dbReference type="InterPro" id="IPR050175">
    <property type="entry name" value="Complex_I_Subunit_2"/>
</dbReference>
<dbReference type="EMBL" id="MF351859">
    <property type="protein sequence ID" value="AWD31638.1"/>
    <property type="molecule type" value="Genomic_DNA"/>
</dbReference>
<dbReference type="GO" id="GO:0008137">
    <property type="term" value="F:NADH dehydrogenase (ubiquinone) activity"/>
    <property type="evidence" value="ECO:0007669"/>
    <property type="project" value="UniProtKB-EC"/>
</dbReference>
<evidence type="ECO:0000256" key="12">
    <source>
        <dbReference type="ARBA" id="ARBA00022989"/>
    </source>
</evidence>
<feature type="transmembrane region" description="Helical" evidence="18">
    <location>
        <begin position="263"/>
        <end position="287"/>
    </location>
</feature>
<keyword evidence="13 18" id="KW-0520">NAD</keyword>
<keyword evidence="6" id="KW-0813">Transport</keyword>
<evidence type="ECO:0000256" key="16">
    <source>
        <dbReference type="ARBA" id="ARBA00023136"/>
    </source>
</evidence>
<evidence type="ECO:0000256" key="2">
    <source>
        <dbReference type="ARBA" id="ARBA00004448"/>
    </source>
</evidence>
<evidence type="ECO:0000256" key="6">
    <source>
        <dbReference type="ARBA" id="ARBA00022448"/>
    </source>
</evidence>
<dbReference type="GeneID" id="37248605"/>
<feature type="transmembrane region" description="Helical" evidence="18">
    <location>
        <begin position="191"/>
        <end position="211"/>
    </location>
</feature>
<organism evidence="20">
    <name type="scientific">Trachypeplus jacobsoni</name>
    <dbReference type="NCBI Taxonomy" id="2172479"/>
    <lineage>
        <taxon>Eukaryota</taxon>
        <taxon>Metazoa</taxon>
        <taxon>Ecdysozoa</taxon>
        <taxon>Arthropoda</taxon>
        <taxon>Hexapoda</taxon>
        <taxon>Insecta</taxon>
        <taxon>Pterygota</taxon>
        <taxon>Neoptera</taxon>
        <taxon>Paraneoptera</taxon>
        <taxon>Hemiptera</taxon>
        <taxon>Heteroptera</taxon>
        <taxon>Panheteroptera</taxon>
        <taxon>Cimicomorpha</taxon>
        <taxon>Tingidae</taxon>
        <taxon>Trachypeplus</taxon>
    </lineage>
</organism>
<feature type="transmembrane region" description="Helical" evidence="18">
    <location>
        <begin position="82"/>
        <end position="99"/>
    </location>
</feature>
<keyword evidence="14 18" id="KW-0830">Ubiquinone</keyword>
<accession>A0A343WNR2</accession>
<dbReference type="RefSeq" id="YP_009488379.1">
    <property type="nucleotide sequence ID" value="NC_037837.1"/>
</dbReference>
<evidence type="ECO:0000256" key="11">
    <source>
        <dbReference type="ARBA" id="ARBA00022982"/>
    </source>
</evidence>
<evidence type="ECO:0000256" key="10">
    <source>
        <dbReference type="ARBA" id="ARBA00022967"/>
    </source>
</evidence>
<evidence type="ECO:0000256" key="13">
    <source>
        <dbReference type="ARBA" id="ARBA00023027"/>
    </source>
</evidence>
<dbReference type="InterPro" id="IPR001750">
    <property type="entry name" value="ND/Mrp_TM"/>
</dbReference>
<feature type="transmembrane region" description="Helical" evidence="18">
    <location>
        <begin position="58"/>
        <end position="76"/>
    </location>
</feature>
<evidence type="ECO:0000256" key="5">
    <source>
        <dbReference type="ARBA" id="ARBA00021008"/>
    </source>
</evidence>
<evidence type="ECO:0000256" key="17">
    <source>
        <dbReference type="ARBA" id="ARBA00049551"/>
    </source>
</evidence>
<reference evidence="20" key="1">
    <citation type="journal article" date="2018" name="BMC Genomics">
        <title>Compositional and mutational rate heterogeneity in mitochondrial genomes and its effect on the phylogenetic inferences of Cimicomorpha (Hemiptera: Heteroptera).</title>
        <authorList>
            <person name="Yang H."/>
            <person name="Li T."/>
            <person name="Dang K."/>
            <person name="Bu W."/>
        </authorList>
    </citation>
    <scope>NUCLEOTIDE SEQUENCE</scope>
</reference>
<evidence type="ECO:0000256" key="8">
    <source>
        <dbReference type="ARBA" id="ARBA00022692"/>
    </source>
</evidence>
<name>A0A343WNR2_9HEMI</name>
<evidence type="ECO:0000256" key="3">
    <source>
        <dbReference type="ARBA" id="ARBA00007012"/>
    </source>
</evidence>
<protein>
    <recommendedName>
        <fullName evidence="5 18">NADH-ubiquinone oxidoreductase chain 2</fullName>
        <ecNumber evidence="4 18">7.1.1.2</ecNumber>
    </recommendedName>
</protein>
<feature type="transmembrane region" description="Helical" evidence="18">
    <location>
        <begin position="9"/>
        <end position="24"/>
    </location>
</feature>
<dbReference type="EC" id="7.1.1.2" evidence="4 18"/>
<geneLocation type="mitochondrion" evidence="20"/>
<evidence type="ECO:0000313" key="20">
    <source>
        <dbReference type="EMBL" id="AWD31638.1"/>
    </source>
</evidence>
<dbReference type="CTD" id="4536"/>
<comment type="function">
    <text evidence="1">Core subunit of the mitochondrial membrane respiratory chain NADH dehydrogenase (Complex I) that is believed to belong to the minimal assembly required for catalysis. Complex I functions in the transfer of electrons from NADH to the respiratory chain. The immediate electron acceptor for the enzyme is believed to be ubiquinone.</text>
</comment>
<dbReference type="PANTHER" id="PTHR46552">
    <property type="entry name" value="NADH-UBIQUINONE OXIDOREDUCTASE CHAIN 2"/>
    <property type="match status" value="1"/>
</dbReference>
<keyword evidence="16 18" id="KW-0472">Membrane</keyword>
<comment type="catalytic activity">
    <reaction evidence="17 18">
        <text>a ubiquinone + NADH + 5 H(+)(in) = a ubiquinol + NAD(+) + 4 H(+)(out)</text>
        <dbReference type="Rhea" id="RHEA:29091"/>
        <dbReference type="Rhea" id="RHEA-COMP:9565"/>
        <dbReference type="Rhea" id="RHEA-COMP:9566"/>
        <dbReference type="ChEBI" id="CHEBI:15378"/>
        <dbReference type="ChEBI" id="CHEBI:16389"/>
        <dbReference type="ChEBI" id="CHEBI:17976"/>
        <dbReference type="ChEBI" id="CHEBI:57540"/>
        <dbReference type="ChEBI" id="CHEBI:57945"/>
        <dbReference type="EC" id="7.1.1.2"/>
    </reaction>
</comment>
<keyword evidence="12 18" id="KW-1133">Transmembrane helix</keyword>
<feature type="domain" description="NADH:quinone oxidoreductase/Mrp antiporter transmembrane" evidence="19">
    <location>
        <begin position="24"/>
        <end position="278"/>
    </location>
</feature>
<sequence length="324" mass="37894">MSKFNKKKVFLIMMLMSTLMVMSSSKWLSIWMGMEINMMTTIPFLFKNKSKELSQKIMIYFLIQAMGSIIMLTMILIKNFNWNMSLINILMTLSMMIKLGTPPFHPWMPEMFNKMNWDIMFVMITLQKINPLIVTSQLSEQNKILTIIMITSATVGSISGINQLSLNKIMAFSSINHMAWMLMCMLTKNELWMKYFIIYSIITATLCVMFHKNLIFYTNQLNINSNNPSKIKMLLMMLNLGGLPPLPGFFLKWMTVEAMMTSGYFLIMTIMIFSSMVTLMFYMRMMYTSMMLSSMTLKFKLMDSSKYFYSMIMVNIIMPIMILI</sequence>
<evidence type="ECO:0000256" key="7">
    <source>
        <dbReference type="ARBA" id="ARBA00022660"/>
    </source>
</evidence>
<dbReference type="GO" id="GO:0006120">
    <property type="term" value="P:mitochondrial electron transport, NADH to ubiquinone"/>
    <property type="evidence" value="ECO:0007669"/>
    <property type="project" value="InterPro"/>
</dbReference>
<keyword evidence="9 18" id="KW-0999">Mitochondrion inner membrane</keyword>
<evidence type="ECO:0000256" key="4">
    <source>
        <dbReference type="ARBA" id="ARBA00012944"/>
    </source>
</evidence>
<keyword evidence="10 18" id="KW-1278">Translocase</keyword>
<keyword evidence="8 18" id="KW-0812">Transmembrane</keyword>
<keyword evidence="7 18" id="KW-0679">Respiratory chain</keyword>
<comment type="subcellular location">
    <subcellularLocation>
        <location evidence="2 18">Mitochondrion inner membrane</location>
        <topology evidence="2 18">Multi-pass membrane protein</topology>
    </subcellularLocation>
</comment>
<proteinExistence type="inferred from homology"/>
<evidence type="ECO:0000256" key="1">
    <source>
        <dbReference type="ARBA" id="ARBA00003257"/>
    </source>
</evidence>
<dbReference type="InterPro" id="IPR003917">
    <property type="entry name" value="NADH_UbQ_OxRdtase_chain2"/>
</dbReference>
<feature type="transmembrane region" description="Helical" evidence="18">
    <location>
        <begin position="307"/>
        <end position="323"/>
    </location>
</feature>